<keyword evidence="2" id="KW-1003">Cell membrane</keyword>
<proteinExistence type="predicted"/>
<keyword evidence="4 6" id="KW-1133">Transmembrane helix</keyword>
<dbReference type="InterPro" id="IPR003838">
    <property type="entry name" value="ABC3_permease_C"/>
</dbReference>
<dbReference type="PANTHER" id="PTHR43738">
    <property type="entry name" value="ABC TRANSPORTER, MEMBRANE PROTEIN"/>
    <property type="match status" value="1"/>
</dbReference>
<keyword evidence="3 6" id="KW-0812">Transmembrane</keyword>
<accession>A0A2I1IK64</accession>
<evidence type="ECO:0000256" key="6">
    <source>
        <dbReference type="SAM" id="Phobius"/>
    </source>
</evidence>
<name>A0A2I1IK64_9ACTO</name>
<evidence type="ECO:0000256" key="2">
    <source>
        <dbReference type="ARBA" id="ARBA00022475"/>
    </source>
</evidence>
<keyword evidence="5 6" id="KW-0472">Membrane</keyword>
<dbReference type="PANTHER" id="PTHR43738:SF2">
    <property type="entry name" value="ABC TRANSPORTER PERMEASE"/>
    <property type="match status" value="1"/>
</dbReference>
<evidence type="ECO:0000256" key="4">
    <source>
        <dbReference type="ARBA" id="ARBA00022989"/>
    </source>
</evidence>
<dbReference type="GeneID" id="35867155"/>
<evidence type="ECO:0000313" key="9">
    <source>
        <dbReference type="Proteomes" id="UP000235122"/>
    </source>
</evidence>
<dbReference type="InterPro" id="IPR051125">
    <property type="entry name" value="ABC-4/HrtB_transporter"/>
</dbReference>
<evidence type="ECO:0000256" key="5">
    <source>
        <dbReference type="ARBA" id="ARBA00023136"/>
    </source>
</evidence>
<dbReference type="STRING" id="33007.HMPREF3198_01798"/>
<organism evidence="8 9">
    <name type="scientific">Winkia neuii</name>
    <dbReference type="NCBI Taxonomy" id="33007"/>
    <lineage>
        <taxon>Bacteria</taxon>
        <taxon>Bacillati</taxon>
        <taxon>Actinomycetota</taxon>
        <taxon>Actinomycetes</taxon>
        <taxon>Actinomycetales</taxon>
        <taxon>Actinomycetaceae</taxon>
        <taxon>Winkia</taxon>
    </lineage>
</organism>
<feature type="transmembrane region" description="Helical" evidence="6">
    <location>
        <begin position="24"/>
        <end position="47"/>
    </location>
</feature>
<evidence type="ECO:0000256" key="3">
    <source>
        <dbReference type="ARBA" id="ARBA00022692"/>
    </source>
</evidence>
<protein>
    <submittedName>
        <fullName evidence="8">ABC transporter permease</fullName>
    </submittedName>
</protein>
<dbReference type="AlphaFoldDB" id="A0A2I1IK64"/>
<comment type="subcellular location">
    <subcellularLocation>
        <location evidence="1">Cell membrane</location>
        <topology evidence="1">Multi-pass membrane protein</topology>
    </subcellularLocation>
</comment>
<feature type="transmembrane region" description="Helical" evidence="6">
    <location>
        <begin position="365"/>
        <end position="386"/>
    </location>
</feature>
<evidence type="ECO:0000313" key="8">
    <source>
        <dbReference type="EMBL" id="PKY71516.1"/>
    </source>
</evidence>
<feature type="transmembrane region" description="Helical" evidence="6">
    <location>
        <begin position="270"/>
        <end position="293"/>
    </location>
</feature>
<comment type="caution">
    <text evidence="8">The sequence shown here is derived from an EMBL/GenBank/DDBJ whole genome shotgun (WGS) entry which is preliminary data.</text>
</comment>
<reference evidence="8 9" key="1">
    <citation type="submission" date="2017-12" db="EMBL/GenBank/DDBJ databases">
        <title>Phylogenetic diversity of female urinary microbiome.</title>
        <authorList>
            <person name="Thomas-White K."/>
            <person name="Wolfe A.J."/>
        </authorList>
    </citation>
    <scope>NUCLEOTIDE SEQUENCE [LARGE SCALE GENOMIC DNA]</scope>
    <source>
        <strain evidence="8 9">UMB0402</strain>
    </source>
</reference>
<dbReference type="Proteomes" id="UP000235122">
    <property type="component" value="Unassembled WGS sequence"/>
</dbReference>
<gene>
    <name evidence="8" type="ORF">CYJ19_09860</name>
</gene>
<dbReference type="Pfam" id="PF02687">
    <property type="entry name" value="FtsX"/>
    <property type="match status" value="1"/>
</dbReference>
<dbReference type="GO" id="GO:0005886">
    <property type="term" value="C:plasma membrane"/>
    <property type="evidence" value="ECO:0007669"/>
    <property type="project" value="UniProtKB-SubCell"/>
</dbReference>
<sequence>MSNNLVTLGKLPQKNLSAKPARTAGLLIVVAVLSFVFFGGSLAALSLKAGLTSVQERMGADIMVVPKGAEKEAAGIFTKGNPGTFYFKKDPTSSVKKVAGVKSVTTQTYISSLKASCCASQLQIIGFDPKTDFVIAPWIRSQYSKTLEDGQVIAGANVVPSERGSIKLFNHEFPVAAHLAPTGTSFDNSVFVNKATTAMVVSYSALVGHPAVQNVDHAVSNVLVEVEKGYQAEDVAAYINAMGDMREVGAVTPAGMTSKMKASLASTTNYLFAFLGLFWLTGTIVLVAVFSAMTNERAKELATLRILGARRLELVKLLMSESAILGLAGGLIGVFLGALLMYPFATLIQANMQLPYLPTGWAEGIGLGAACLLFAMLTSVIAAALAGAKMLSKETYLTLRAGD</sequence>
<dbReference type="RefSeq" id="WP_024331611.1">
    <property type="nucleotide sequence ID" value="NZ_JASOXK010000004.1"/>
</dbReference>
<feature type="domain" description="ABC3 transporter permease C-terminal" evidence="7">
    <location>
        <begin position="273"/>
        <end position="385"/>
    </location>
</feature>
<keyword evidence="9" id="KW-1185">Reference proteome</keyword>
<evidence type="ECO:0000256" key="1">
    <source>
        <dbReference type="ARBA" id="ARBA00004651"/>
    </source>
</evidence>
<dbReference type="EMBL" id="PKKO01000006">
    <property type="protein sequence ID" value="PKY71516.1"/>
    <property type="molecule type" value="Genomic_DNA"/>
</dbReference>
<evidence type="ECO:0000259" key="7">
    <source>
        <dbReference type="Pfam" id="PF02687"/>
    </source>
</evidence>
<feature type="transmembrane region" description="Helical" evidence="6">
    <location>
        <begin position="314"/>
        <end position="345"/>
    </location>
</feature>